<feature type="domain" description="Nudix hydrolase" evidence="1">
    <location>
        <begin position="55"/>
        <end position="160"/>
    </location>
</feature>
<accession>A0ABD5W5E1</accession>
<protein>
    <submittedName>
        <fullName evidence="2">NUDIX domain-containing protein</fullName>
    </submittedName>
</protein>
<dbReference type="AlphaFoldDB" id="A0ABD5W5E1"/>
<organism evidence="2 3">
    <name type="scientific">Halovenus salina</name>
    <dbReference type="NCBI Taxonomy" id="1510225"/>
    <lineage>
        <taxon>Archaea</taxon>
        <taxon>Methanobacteriati</taxon>
        <taxon>Methanobacteriota</taxon>
        <taxon>Stenosarchaea group</taxon>
        <taxon>Halobacteria</taxon>
        <taxon>Halobacteriales</taxon>
        <taxon>Haloarculaceae</taxon>
        <taxon>Halovenus</taxon>
    </lineage>
</organism>
<gene>
    <name evidence="2" type="ORF">ACFQQG_17000</name>
</gene>
<dbReference type="InterPro" id="IPR000086">
    <property type="entry name" value="NUDIX_hydrolase_dom"/>
</dbReference>
<dbReference type="Proteomes" id="UP001596445">
    <property type="component" value="Unassembled WGS sequence"/>
</dbReference>
<name>A0ABD5W5E1_9EURY</name>
<dbReference type="RefSeq" id="WP_267162350.1">
    <property type="nucleotide sequence ID" value="NZ_CP112972.1"/>
</dbReference>
<keyword evidence="3" id="KW-1185">Reference proteome</keyword>
<evidence type="ECO:0000313" key="3">
    <source>
        <dbReference type="Proteomes" id="UP001596445"/>
    </source>
</evidence>
<dbReference type="EMBL" id="JBHSZI010000001">
    <property type="protein sequence ID" value="MFC7059569.1"/>
    <property type="molecule type" value="Genomic_DNA"/>
</dbReference>
<reference evidence="2 3" key="1">
    <citation type="journal article" date="2019" name="Int. J. Syst. Evol. Microbiol.">
        <title>The Global Catalogue of Microorganisms (GCM) 10K type strain sequencing project: providing services to taxonomists for standard genome sequencing and annotation.</title>
        <authorList>
            <consortium name="The Broad Institute Genomics Platform"/>
            <consortium name="The Broad Institute Genome Sequencing Center for Infectious Disease"/>
            <person name="Wu L."/>
            <person name="Ma J."/>
        </authorList>
    </citation>
    <scope>NUCLEOTIDE SEQUENCE [LARGE SCALE GENOMIC DNA]</scope>
    <source>
        <strain evidence="2 3">JCM 30072</strain>
    </source>
</reference>
<proteinExistence type="predicted"/>
<dbReference type="Pfam" id="PF00293">
    <property type="entry name" value="NUDIX"/>
    <property type="match status" value="1"/>
</dbReference>
<dbReference type="SUPFAM" id="SSF55811">
    <property type="entry name" value="Nudix"/>
    <property type="match status" value="1"/>
</dbReference>
<dbReference type="InterPro" id="IPR015797">
    <property type="entry name" value="NUDIX_hydrolase-like_dom_sf"/>
</dbReference>
<dbReference type="Gene3D" id="3.90.79.10">
    <property type="entry name" value="Nucleoside Triphosphate Pyrophosphohydrolase"/>
    <property type="match status" value="1"/>
</dbReference>
<evidence type="ECO:0000259" key="1">
    <source>
        <dbReference type="Pfam" id="PF00293"/>
    </source>
</evidence>
<dbReference type="GeneID" id="76631742"/>
<evidence type="ECO:0000313" key="2">
    <source>
        <dbReference type="EMBL" id="MFC7059569.1"/>
    </source>
</evidence>
<comment type="caution">
    <text evidence="2">The sequence shown here is derived from an EMBL/GenBank/DDBJ whole genome shotgun (WGS) entry which is preliminary data.</text>
</comment>
<sequence>MTGDTHYAPPEATAEGALTLEDPATLREREDITVTETTQEHETRDHCGIDNDGHVVVAVRNSNDELLLMQNDEHEIAILPHGTVEPGQDWAAAAREEVEAVTGVSIALDGVDVLRDVDHVVEDEEEPHVSTYRVIFAGRPVGGEIQDCKQGPEAGSDRWWTCWSDGLPAEASVPPGGPGEDLTYILD</sequence>